<dbReference type="Pfam" id="PF09945">
    <property type="entry name" value="DUF2177"/>
    <property type="match status" value="1"/>
</dbReference>
<feature type="transmembrane region" description="Helical" evidence="1">
    <location>
        <begin position="7"/>
        <end position="25"/>
    </location>
</feature>
<feature type="transmembrane region" description="Helical" evidence="1">
    <location>
        <begin position="112"/>
        <end position="130"/>
    </location>
</feature>
<name>A0A2H0WPV4_9BACT</name>
<organism evidence="2 3">
    <name type="scientific">Candidatus Shapirobacteria bacterium CG09_land_8_20_14_0_10_39_12</name>
    <dbReference type="NCBI Taxonomy" id="1974885"/>
    <lineage>
        <taxon>Bacteria</taxon>
        <taxon>Candidatus Shapironibacteriota</taxon>
    </lineage>
</organism>
<feature type="transmembrane region" description="Helical" evidence="1">
    <location>
        <begin position="45"/>
        <end position="67"/>
    </location>
</feature>
<keyword evidence="1" id="KW-0472">Membrane</keyword>
<feature type="transmembrane region" description="Helical" evidence="1">
    <location>
        <begin position="74"/>
        <end position="92"/>
    </location>
</feature>
<proteinExistence type="predicted"/>
<keyword evidence="1" id="KW-0812">Transmembrane</keyword>
<comment type="caution">
    <text evidence="2">The sequence shown here is derived from an EMBL/GenBank/DDBJ whole genome shotgun (WGS) entry which is preliminary data.</text>
</comment>
<evidence type="ECO:0000313" key="3">
    <source>
        <dbReference type="Proteomes" id="UP000230775"/>
    </source>
</evidence>
<gene>
    <name evidence="2" type="ORF">COT64_01310</name>
</gene>
<dbReference type="EMBL" id="PEZI01000029">
    <property type="protein sequence ID" value="PIS14694.1"/>
    <property type="molecule type" value="Genomic_DNA"/>
</dbReference>
<evidence type="ECO:0000313" key="2">
    <source>
        <dbReference type="EMBL" id="PIS14694.1"/>
    </source>
</evidence>
<evidence type="ECO:0000256" key="1">
    <source>
        <dbReference type="SAM" id="Phobius"/>
    </source>
</evidence>
<dbReference type="InterPro" id="IPR018687">
    <property type="entry name" value="DUF2177_membr"/>
</dbReference>
<accession>A0A2H0WPV4</accession>
<protein>
    <submittedName>
        <fullName evidence="2">DUF2177 domain-containing protein</fullName>
    </submittedName>
</protein>
<keyword evidence="1" id="KW-1133">Transmembrane helix</keyword>
<dbReference type="AlphaFoldDB" id="A0A2H0WPV4"/>
<dbReference type="Proteomes" id="UP000230775">
    <property type="component" value="Unassembled WGS sequence"/>
</dbReference>
<reference evidence="3" key="1">
    <citation type="submission" date="2017-09" db="EMBL/GenBank/DDBJ databases">
        <title>Depth-based differentiation of microbial function through sediment-hosted aquifers and enrichment of novel symbionts in the deep terrestrial subsurface.</title>
        <authorList>
            <person name="Probst A.J."/>
            <person name="Ladd B."/>
            <person name="Jarett J.K."/>
            <person name="Geller-Mcgrath D.E."/>
            <person name="Sieber C.M.K."/>
            <person name="Emerson J.B."/>
            <person name="Anantharaman K."/>
            <person name="Thomas B.C."/>
            <person name="Malmstrom R."/>
            <person name="Stieglmeier M."/>
            <person name="Klingl A."/>
            <person name="Woyke T."/>
            <person name="Ryan C.M."/>
            <person name="Banfield J.F."/>
        </authorList>
    </citation>
    <scope>NUCLEOTIDE SEQUENCE [LARGE SCALE GENOMIC DNA]</scope>
</reference>
<sequence length="134" mass="14958">MAIFLKSFLINFLFLLVFDGMWLGVVAKNFYKKWIGHLMADSPNWLAGGLFYPLYVLGLTVFVVLPAVKNQNSLFSVFLLGALFGLVAYGTYDLTNQATLKNWPLIVTLVDLTWGAMLSGSISLLTTVILKSWE</sequence>